<evidence type="ECO:0000256" key="1">
    <source>
        <dbReference type="ARBA" id="ARBA00002411"/>
    </source>
</evidence>
<reference evidence="9" key="1">
    <citation type="submission" date="2013-05" db="EMBL/GenBank/DDBJ databases">
        <authorList>
            <person name="Yim A.K.Y."/>
            <person name="Chan T.F."/>
            <person name="Ji K.M."/>
            <person name="Liu X.Y."/>
            <person name="Zhou J.W."/>
            <person name="Li R.Q."/>
            <person name="Yang K.Y."/>
            <person name="Li J."/>
            <person name="Li M."/>
            <person name="Law P.T.W."/>
            <person name="Wu Y.L."/>
            <person name="Cai Z.L."/>
            <person name="Qin H."/>
            <person name="Bao Y."/>
            <person name="Leung R.K.K."/>
            <person name="Ng P.K.S."/>
            <person name="Zou J."/>
            <person name="Zhong X.J."/>
            <person name="Ran P.X."/>
            <person name="Zhong N.S."/>
            <person name="Liu Z.G."/>
            <person name="Tsui S.K.W."/>
        </authorList>
    </citation>
    <scope>NUCLEOTIDE SEQUENCE</scope>
    <source>
        <strain evidence="9">Derf</strain>
        <tissue evidence="9">Whole organism</tissue>
    </source>
</reference>
<dbReference type="InterPro" id="IPR004130">
    <property type="entry name" value="Gpn"/>
</dbReference>
<evidence type="ECO:0000313" key="9">
    <source>
        <dbReference type="EMBL" id="KAH9493883.1"/>
    </source>
</evidence>
<comment type="caution">
    <text evidence="9">The sequence shown here is derived from an EMBL/GenBank/DDBJ whole genome shotgun (WGS) entry which is preliminary data.</text>
</comment>
<comment type="subunit">
    <text evidence="7">Binds to RNA polymerase II (RNAPII).</text>
</comment>
<evidence type="ECO:0000313" key="10">
    <source>
        <dbReference type="Proteomes" id="UP000790347"/>
    </source>
</evidence>
<gene>
    <name evidence="9" type="primary">GPN3</name>
    <name evidence="9" type="ORF">DERF_014611</name>
    <name evidence="8" type="ORF">HUG17_6590</name>
</gene>
<dbReference type="Pfam" id="PF03029">
    <property type="entry name" value="ATP_bind_1"/>
    <property type="match status" value="1"/>
</dbReference>
<dbReference type="InterPro" id="IPR030228">
    <property type="entry name" value="Gpn3"/>
</dbReference>
<keyword evidence="4 7" id="KW-0547">Nucleotide-binding</keyword>
<keyword evidence="10" id="KW-1185">Reference proteome</keyword>
<evidence type="ECO:0000313" key="8">
    <source>
        <dbReference type="EMBL" id="KAH7644228.1"/>
    </source>
</evidence>
<evidence type="ECO:0000256" key="3">
    <source>
        <dbReference type="ARBA" id="ARBA00014587"/>
    </source>
</evidence>
<evidence type="ECO:0000256" key="4">
    <source>
        <dbReference type="ARBA" id="ARBA00022741"/>
    </source>
</evidence>
<reference evidence="9" key="4">
    <citation type="journal article" date="2022" name="Res Sq">
        <title>Comparative Genomics Reveals Insights into the Divergent Evolution of Astigmatic Mites and Household Pest Adaptations.</title>
        <authorList>
            <person name="Xiong Q."/>
            <person name="Wan A.T.-Y."/>
            <person name="Liu X.-Y."/>
            <person name="Fung C.S.-H."/>
            <person name="Xiao X."/>
            <person name="Malainual N."/>
            <person name="Hou J."/>
            <person name="Wang L."/>
            <person name="Wang M."/>
            <person name="Yang K."/>
            <person name="Cui Y."/>
            <person name="Leung E."/>
            <person name="Nong W."/>
            <person name="Shin S.-K."/>
            <person name="Au S."/>
            <person name="Jeong K.Y."/>
            <person name="Chew F.T."/>
            <person name="Hui J."/>
            <person name="Leung T.F."/>
            <person name="Tungtrongchitr A."/>
            <person name="Zhong N."/>
            <person name="Liu Z."/>
            <person name="Tsui S."/>
        </authorList>
    </citation>
    <scope>NUCLEOTIDE SEQUENCE</scope>
    <source>
        <strain evidence="9">Derf</strain>
        <tissue evidence="9">Whole organism</tissue>
    </source>
</reference>
<comment type="similarity">
    <text evidence="2 7">Belongs to the GPN-loop GTPase family.</text>
</comment>
<comment type="function">
    <text evidence="1">Small GTPase required for proper localization of RNA polymerase II (RNAPII). May act at an RNAP assembly step prior to nuclear import.</text>
</comment>
<dbReference type="SUPFAM" id="SSF52540">
    <property type="entry name" value="P-loop containing nucleoside triphosphate hydrolases"/>
    <property type="match status" value="1"/>
</dbReference>
<dbReference type="EMBL" id="SDOV01000002">
    <property type="protein sequence ID" value="KAH7644228.1"/>
    <property type="molecule type" value="Genomic_DNA"/>
</dbReference>
<evidence type="ECO:0000256" key="5">
    <source>
        <dbReference type="ARBA" id="ARBA00022801"/>
    </source>
</evidence>
<reference evidence="8" key="3">
    <citation type="journal article" date="2021" name="World Allergy Organ. J.">
        <title>Chromosome-level assembly of Dermatophagoides farinae genome and transcriptome reveals two novel allergens Der f 37 and Der f 39.</title>
        <authorList>
            <person name="Chen J."/>
            <person name="Cai Z."/>
            <person name="Fan D."/>
            <person name="Hu J."/>
            <person name="Hou Y."/>
            <person name="He Y."/>
            <person name="Zhang Z."/>
            <person name="Zhao Z."/>
            <person name="Gao P."/>
            <person name="Hu W."/>
            <person name="Sun J."/>
            <person name="Li J."/>
            <person name="Ji K."/>
        </authorList>
    </citation>
    <scope>NUCLEOTIDE SEQUENCE</scope>
    <source>
        <strain evidence="8">JKM2019</strain>
    </source>
</reference>
<dbReference type="Proteomes" id="UP000828236">
    <property type="component" value="Unassembled WGS sequence"/>
</dbReference>
<reference evidence="8" key="2">
    <citation type="submission" date="2020-06" db="EMBL/GenBank/DDBJ databases">
        <authorList>
            <person name="Ji K."/>
            <person name="Li J."/>
        </authorList>
    </citation>
    <scope>NUCLEOTIDE SEQUENCE</scope>
    <source>
        <strain evidence="8">JKM2019</strain>
        <tissue evidence="8">Whole body</tissue>
    </source>
</reference>
<name>A0A922HN84_DERFA</name>
<dbReference type="Proteomes" id="UP000790347">
    <property type="component" value="Unassembled WGS sequence"/>
</dbReference>
<evidence type="ECO:0000256" key="2">
    <source>
        <dbReference type="ARBA" id="ARBA00005290"/>
    </source>
</evidence>
<comment type="function">
    <text evidence="7">Small GTPase required for proper nuclear import of RNA polymerase II and III (RNAPII and RNAPIII). May act at an RNAP assembly step prior to nuclear import.</text>
</comment>
<evidence type="ECO:0000256" key="7">
    <source>
        <dbReference type="RuleBase" id="RU365059"/>
    </source>
</evidence>
<evidence type="ECO:0000256" key="6">
    <source>
        <dbReference type="ARBA" id="ARBA00023134"/>
    </source>
</evidence>
<dbReference type="AlphaFoldDB" id="A0A922HN84"/>
<dbReference type="OrthoDB" id="5839at2759"/>
<dbReference type="CDD" id="cd17872">
    <property type="entry name" value="GPN3"/>
    <property type="match status" value="1"/>
</dbReference>
<dbReference type="PANTHER" id="PTHR21231:SF7">
    <property type="entry name" value="GPN-LOOP GTPASE 3"/>
    <property type="match status" value="1"/>
</dbReference>
<proteinExistence type="inferred from homology"/>
<dbReference type="Gene3D" id="3.40.50.300">
    <property type="entry name" value="P-loop containing nucleotide triphosphate hydrolases"/>
    <property type="match status" value="1"/>
</dbReference>
<keyword evidence="5 7" id="KW-0378">Hydrolase</keyword>
<dbReference type="EMBL" id="ASGP02000008">
    <property type="protein sequence ID" value="KAH9493883.1"/>
    <property type="molecule type" value="Genomic_DNA"/>
</dbReference>
<keyword evidence="6 7" id="KW-0342">GTP-binding</keyword>
<dbReference type="GO" id="GO:0005525">
    <property type="term" value="F:GTP binding"/>
    <property type="evidence" value="ECO:0007669"/>
    <property type="project" value="UniProtKB-KW"/>
</dbReference>
<dbReference type="InterPro" id="IPR027417">
    <property type="entry name" value="P-loop_NTPase"/>
</dbReference>
<organism evidence="9 10">
    <name type="scientific">Dermatophagoides farinae</name>
    <name type="common">American house dust mite</name>
    <dbReference type="NCBI Taxonomy" id="6954"/>
    <lineage>
        <taxon>Eukaryota</taxon>
        <taxon>Metazoa</taxon>
        <taxon>Ecdysozoa</taxon>
        <taxon>Arthropoda</taxon>
        <taxon>Chelicerata</taxon>
        <taxon>Arachnida</taxon>
        <taxon>Acari</taxon>
        <taxon>Acariformes</taxon>
        <taxon>Sarcoptiformes</taxon>
        <taxon>Astigmata</taxon>
        <taxon>Psoroptidia</taxon>
        <taxon>Analgoidea</taxon>
        <taxon>Pyroglyphidae</taxon>
        <taxon>Dermatophagoidinae</taxon>
        <taxon>Dermatophagoides</taxon>
    </lineage>
</organism>
<sequence>MPRYAQLVVGPAGSGKSTFIASMLTHAETSKRSMYAVNLDPAAEVFNYNAIADIRELIHVEDVMEDTDLNFGPNGALVYAMEYLMNNLEWLTEKLGTQEDDYVLFDTPGQIELVSHFGLMKTFAKYLESLNFRVCVVFLLDSQFISDMSKYFSSLIISLITLINLELPMVNLLTKIDKLPDDQKKALEDILEPSSDLLSEDLPCFQRNRNERFYRLSRAFAQIIDNYSLHKFLPISVLDEDLMNDVLLSIDNCIQWGEDIEVSGIDIDS</sequence>
<protein>
    <recommendedName>
        <fullName evidence="3 7">GPN-loop GTPase 3</fullName>
    </recommendedName>
</protein>
<dbReference type="GO" id="GO:0003924">
    <property type="term" value="F:GTPase activity"/>
    <property type="evidence" value="ECO:0007669"/>
    <property type="project" value="TreeGrafter"/>
</dbReference>
<accession>A0A922HN84</accession>
<dbReference type="PANTHER" id="PTHR21231">
    <property type="entry name" value="XPA-BINDING PROTEIN 1-RELATED"/>
    <property type="match status" value="1"/>
</dbReference>